<dbReference type="RefSeq" id="WP_094016505.1">
    <property type="nucleotide sequence ID" value="NZ_NMQW01000027.1"/>
</dbReference>
<evidence type="ECO:0000256" key="1">
    <source>
        <dbReference type="SAM" id="MobiDB-lite"/>
    </source>
</evidence>
<feature type="compositionally biased region" description="Polar residues" evidence="1">
    <location>
        <begin position="374"/>
        <end position="398"/>
    </location>
</feature>
<feature type="compositionally biased region" description="Basic and acidic residues" evidence="1">
    <location>
        <begin position="437"/>
        <end position="446"/>
    </location>
</feature>
<dbReference type="Proteomes" id="UP000215509">
    <property type="component" value="Unassembled WGS sequence"/>
</dbReference>
<gene>
    <name evidence="2" type="ORF">CF651_19285</name>
</gene>
<reference evidence="2 3" key="1">
    <citation type="submission" date="2017-07" db="EMBL/GenBank/DDBJ databases">
        <title>Genome sequencing and assembly of Paenibacillus rigui.</title>
        <authorList>
            <person name="Mayilraj S."/>
        </authorList>
    </citation>
    <scope>NUCLEOTIDE SEQUENCE [LARGE SCALE GENOMIC DNA]</scope>
    <source>
        <strain evidence="2 3">JCM 16352</strain>
    </source>
</reference>
<evidence type="ECO:0000313" key="2">
    <source>
        <dbReference type="EMBL" id="OXM84650.1"/>
    </source>
</evidence>
<protein>
    <recommendedName>
        <fullName evidence="4">Flagellar hook-length control protein-like C-terminal domain-containing protein</fullName>
    </recommendedName>
</protein>
<organism evidence="2 3">
    <name type="scientific">Paenibacillus rigui</name>
    <dbReference type="NCBI Taxonomy" id="554312"/>
    <lineage>
        <taxon>Bacteria</taxon>
        <taxon>Bacillati</taxon>
        <taxon>Bacillota</taxon>
        <taxon>Bacilli</taxon>
        <taxon>Bacillales</taxon>
        <taxon>Paenibacillaceae</taxon>
        <taxon>Paenibacillus</taxon>
    </lineage>
</organism>
<name>A0A229UML3_9BACL</name>
<proteinExistence type="predicted"/>
<feature type="compositionally biased region" description="Polar residues" evidence="1">
    <location>
        <begin position="318"/>
        <end position="334"/>
    </location>
</feature>
<dbReference type="EMBL" id="NMQW01000027">
    <property type="protein sequence ID" value="OXM84650.1"/>
    <property type="molecule type" value="Genomic_DNA"/>
</dbReference>
<evidence type="ECO:0008006" key="4">
    <source>
        <dbReference type="Google" id="ProtNLM"/>
    </source>
</evidence>
<keyword evidence="3" id="KW-1185">Reference proteome</keyword>
<comment type="caution">
    <text evidence="2">The sequence shown here is derived from an EMBL/GenBank/DDBJ whole genome shotgun (WGS) entry which is preliminary data.</text>
</comment>
<dbReference type="OrthoDB" id="2351076at2"/>
<accession>A0A229UML3</accession>
<feature type="region of interest" description="Disordered" evidence="1">
    <location>
        <begin position="304"/>
        <end position="471"/>
    </location>
</feature>
<feature type="compositionally biased region" description="Polar residues" evidence="1">
    <location>
        <begin position="448"/>
        <end position="471"/>
    </location>
</feature>
<evidence type="ECO:0000313" key="3">
    <source>
        <dbReference type="Proteomes" id="UP000215509"/>
    </source>
</evidence>
<sequence>MNISGLIRSFVGDSQAAEPKKLELKTGEVVKGVVQQILPNDEAMLNINGVQVRAKLETPLKQGDVTLFQVQPETSGGQIVLKPLDASAVQIADSSFSELLKNVGLPDTAANRQLVQALHQAGIPMLKENVQAFVQLQSQMPASFKQEDWLPSAIVAFQKGVPLTPDSINAVKQVLTGPAFHETLQQLEAQIKNVLTAPDSTLSSTSKVALNTFLQVLDSMKEASGQVIQQRPEGTVKPAAAFEGSEVPTVKPAVTEASGGQAGRAAGTTELAAGKLLAGSPVAAGTVVQGPVLDSAAMKSQAGAPVINSGDGDLASAPNPSANREQAAPQTTVGSGAMVNGHQQSAAPAAPRTGNGLAGAVQAPNTANYVPDTNGETVPESVQRTVSSGPLTTASQGTAVPAGASFSAMHENHGSEALRSMPKNANDGMAASSFIHSDGEQAEGERSVSPSLLRTAGNNDESLKQTQMNPAPNENWISKLVKSLGVAHENQLFKLPELATDKGQLLDRDSDPRAAQLSAQGITTQEPNKVADTLKSALLQLMQADDMPSSFKDTAQQVVQHITGQQLLLNSDKSSMFSHITLFVPLMNANGEQTAAIHIQSRKGKRGELDAQNCRLVFDLQMKTLGDTMIDVQVVDRIVSLQVHNDQPYIGQLLEEHRDDIAASLSGIGYQFISLKCSPYPEKGQDSSPSTDPGKMDVSAMAASLQSMYGNKPYRGMDVRV</sequence>
<dbReference type="AlphaFoldDB" id="A0A229UML3"/>